<feature type="domain" description="N-acetyltransferase" evidence="6">
    <location>
        <begin position="4"/>
        <end position="144"/>
    </location>
</feature>
<evidence type="ECO:0000259" key="6">
    <source>
        <dbReference type="PROSITE" id="PS51186"/>
    </source>
</evidence>
<dbReference type="InterPro" id="IPR006464">
    <property type="entry name" value="AcTrfase_RimI/Ard1"/>
</dbReference>
<dbReference type="Proteomes" id="UP000660801">
    <property type="component" value="Unassembled WGS sequence"/>
</dbReference>
<dbReference type="InterPro" id="IPR000182">
    <property type="entry name" value="GNAT_dom"/>
</dbReference>
<dbReference type="PANTHER" id="PTHR43420">
    <property type="entry name" value="ACETYLTRANSFERASE"/>
    <property type="match status" value="1"/>
</dbReference>
<keyword evidence="3" id="KW-0808">Transferase</keyword>
<comment type="function">
    <text evidence="5">Acetylates the N-terminal alanine of ribosomal protein bS18.</text>
</comment>
<evidence type="ECO:0000313" key="7">
    <source>
        <dbReference type="EMBL" id="GGE24602.1"/>
    </source>
</evidence>
<keyword evidence="4" id="KW-0012">Acyltransferase</keyword>
<dbReference type="CDD" id="cd04301">
    <property type="entry name" value="NAT_SF"/>
    <property type="match status" value="1"/>
</dbReference>
<evidence type="ECO:0000256" key="1">
    <source>
        <dbReference type="ARBA" id="ARBA00005395"/>
    </source>
</evidence>
<organism evidence="7 8">
    <name type="scientific">Streptococcus himalayensis</name>
    <dbReference type="NCBI Taxonomy" id="1888195"/>
    <lineage>
        <taxon>Bacteria</taxon>
        <taxon>Bacillati</taxon>
        <taxon>Bacillota</taxon>
        <taxon>Bacilli</taxon>
        <taxon>Lactobacillales</taxon>
        <taxon>Streptococcaceae</taxon>
        <taxon>Streptococcus</taxon>
    </lineage>
</organism>
<dbReference type="OrthoDB" id="9794566at2"/>
<dbReference type="GO" id="GO:0008999">
    <property type="term" value="F:protein-N-terminal-alanine acetyltransferase activity"/>
    <property type="evidence" value="ECO:0007669"/>
    <property type="project" value="UniProtKB-EC"/>
</dbReference>
<reference evidence="7" key="2">
    <citation type="submission" date="2020-09" db="EMBL/GenBank/DDBJ databases">
        <authorList>
            <person name="Sun Q."/>
            <person name="Zhou Y."/>
        </authorList>
    </citation>
    <scope>NUCLEOTIDE SEQUENCE</scope>
    <source>
        <strain evidence="7">CGMCC 1.15533</strain>
    </source>
</reference>
<dbReference type="PROSITE" id="PS51186">
    <property type="entry name" value="GNAT"/>
    <property type="match status" value="1"/>
</dbReference>
<dbReference type="AlphaFoldDB" id="A0A917ECP8"/>
<dbReference type="PANTHER" id="PTHR43420:SF44">
    <property type="entry name" value="ACETYLTRANSFERASE YPEA"/>
    <property type="match status" value="1"/>
</dbReference>
<gene>
    <name evidence="7" type="primary">rimI</name>
    <name evidence="7" type="ORF">GCM10011510_02130</name>
</gene>
<proteinExistence type="inferred from homology"/>
<comment type="catalytic activity">
    <reaction evidence="5">
        <text>N-terminal L-alanyl-[ribosomal protein bS18] + acetyl-CoA = N-terminal N(alpha)-acetyl-L-alanyl-[ribosomal protein bS18] + CoA + H(+)</text>
        <dbReference type="Rhea" id="RHEA:43756"/>
        <dbReference type="Rhea" id="RHEA-COMP:10676"/>
        <dbReference type="Rhea" id="RHEA-COMP:10677"/>
        <dbReference type="ChEBI" id="CHEBI:15378"/>
        <dbReference type="ChEBI" id="CHEBI:57287"/>
        <dbReference type="ChEBI" id="CHEBI:57288"/>
        <dbReference type="ChEBI" id="CHEBI:64718"/>
        <dbReference type="ChEBI" id="CHEBI:83683"/>
        <dbReference type="EC" id="2.3.1.266"/>
    </reaction>
</comment>
<dbReference type="GO" id="GO:0005737">
    <property type="term" value="C:cytoplasm"/>
    <property type="evidence" value="ECO:0007669"/>
    <property type="project" value="UniProtKB-SubCell"/>
</dbReference>
<reference evidence="7" key="1">
    <citation type="journal article" date="2014" name="Int. J. Syst. Evol. Microbiol.">
        <title>Complete genome sequence of Corynebacterium casei LMG S-19264T (=DSM 44701T), isolated from a smear-ripened cheese.</title>
        <authorList>
            <consortium name="US DOE Joint Genome Institute (JGI-PGF)"/>
            <person name="Walter F."/>
            <person name="Albersmeier A."/>
            <person name="Kalinowski J."/>
            <person name="Ruckert C."/>
        </authorList>
    </citation>
    <scope>NUCLEOTIDE SEQUENCE</scope>
    <source>
        <strain evidence="7">CGMCC 1.15533</strain>
    </source>
</reference>
<evidence type="ECO:0000256" key="2">
    <source>
        <dbReference type="ARBA" id="ARBA00022490"/>
    </source>
</evidence>
<name>A0A917ECP8_9STRE</name>
<dbReference type="RefSeq" id="WP_068989613.1">
    <property type="nucleotide sequence ID" value="NZ_BMJN01000002.1"/>
</dbReference>
<evidence type="ECO:0000313" key="8">
    <source>
        <dbReference type="Proteomes" id="UP000660801"/>
    </source>
</evidence>
<evidence type="ECO:0000256" key="3">
    <source>
        <dbReference type="ARBA" id="ARBA00022679"/>
    </source>
</evidence>
<comment type="subcellular location">
    <subcellularLocation>
        <location evidence="5">Cytoplasm</location>
    </subcellularLocation>
</comment>
<sequence length="146" mass="16949">MIELQILDGQQGDWAGKIHDLLLDVYDVSPWTVEQIASDLENPLTQYTIALENARVVGFLAIQESDFEVEILHIAVRKAYQGRGLARQLFSMLPQQKEIFLEVRASNSPALRFYQKEEFTPIARRKNYYHAPMEDAIIMKREPNER</sequence>
<dbReference type="EMBL" id="BMJN01000002">
    <property type="protein sequence ID" value="GGE24602.1"/>
    <property type="molecule type" value="Genomic_DNA"/>
</dbReference>
<protein>
    <recommendedName>
        <fullName evidence="5">[Ribosomal protein bS18]-alanine N-acetyltransferase</fullName>
        <ecNumber evidence="5">2.3.1.266</ecNumber>
    </recommendedName>
</protein>
<evidence type="ECO:0000256" key="5">
    <source>
        <dbReference type="RuleBase" id="RU363094"/>
    </source>
</evidence>
<evidence type="ECO:0000256" key="4">
    <source>
        <dbReference type="ARBA" id="ARBA00023315"/>
    </source>
</evidence>
<accession>A0A917ECP8</accession>
<dbReference type="Pfam" id="PF00583">
    <property type="entry name" value="Acetyltransf_1"/>
    <property type="match status" value="1"/>
</dbReference>
<dbReference type="NCBIfam" id="TIGR01575">
    <property type="entry name" value="rimI"/>
    <property type="match status" value="1"/>
</dbReference>
<dbReference type="EC" id="2.3.1.266" evidence="5"/>
<dbReference type="InterPro" id="IPR016181">
    <property type="entry name" value="Acyl_CoA_acyltransferase"/>
</dbReference>
<dbReference type="Gene3D" id="3.40.630.30">
    <property type="match status" value="1"/>
</dbReference>
<keyword evidence="2 5" id="KW-0963">Cytoplasm</keyword>
<dbReference type="InterPro" id="IPR050680">
    <property type="entry name" value="YpeA/RimI_acetyltransf"/>
</dbReference>
<keyword evidence="8" id="KW-1185">Reference proteome</keyword>
<dbReference type="SUPFAM" id="SSF55729">
    <property type="entry name" value="Acyl-CoA N-acyltransferases (Nat)"/>
    <property type="match status" value="1"/>
</dbReference>
<comment type="caution">
    <text evidence="7">The sequence shown here is derived from an EMBL/GenBank/DDBJ whole genome shotgun (WGS) entry which is preliminary data.</text>
</comment>
<comment type="similarity">
    <text evidence="1 5">Belongs to the acetyltransferase family. RimI subfamily.</text>
</comment>